<evidence type="ECO:0000256" key="1">
    <source>
        <dbReference type="ARBA" id="ARBA00005254"/>
    </source>
</evidence>
<comment type="caution">
    <text evidence="3">The sequence shown here is derived from an EMBL/GenBank/DDBJ whole genome shotgun (WGS) entry which is preliminary data.</text>
</comment>
<accession>A0A0P4R6L0</accession>
<name>A0A0P4R6L0_9ACTN</name>
<dbReference type="EMBL" id="BBNO01000004">
    <property type="protein sequence ID" value="GAO08562.1"/>
    <property type="molecule type" value="Genomic_DNA"/>
</dbReference>
<gene>
    <name evidence="3" type="ORF">TPA0598_04_01980</name>
</gene>
<dbReference type="GO" id="GO:0003824">
    <property type="term" value="F:catalytic activity"/>
    <property type="evidence" value="ECO:0007669"/>
    <property type="project" value="InterPro"/>
</dbReference>
<dbReference type="OrthoDB" id="4608673at2"/>
<dbReference type="CDD" id="cd06558">
    <property type="entry name" value="crotonase-like"/>
    <property type="match status" value="1"/>
</dbReference>
<dbReference type="SUPFAM" id="SSF52096">
    <property type="entry name" value="ClpP/crotonase"/>
    <property type="match status" value="1"/>
</dbReference>
<comment type="similarity">
    <text evidence="1 2">Belongs to the enoyl-CoA hydratase/isomerase family.</text>
</comment>
<dbReference type="InterPro" id="IPR018376">
    <property type="entry name" value="Enoyl-CoA_hyd/isom_CS"/>
</dbReference>
<dbReference type="GO" id="GO:0006635">
    <property type="term" value="P:fatty acid beta-oxidation"/>
    <property type="evidence" value="ECO:0007669"/>
    <property type="project" value="TreeGrafter"/>
</dbReference>
<reference evidence="4" key="1">
    <citation type="submission" date="2014-09" db="EMBL/GenBank/DDBJ databases">
        <title>Whole genome shotgun sequence of Streptomyces sp. NBRC 110027.</title>
        <authorList>
            <person name="Komaki H."/>
            <person name="Ichikawa N."/>
            <person name="Katano-Makiyama Y."/>
            <person name="Hosoyama A."/>
            <person name="Hashimoto M."/>
            <person name="Uohara A."/>
            <person name="Kitahashi Y."/>
            <person name="Ohji S."/>
            <person name="Kimura A."/>
            <person name="Yamazoe A."/>
            <person name="Igarashi Y."/>
            <person name="Fujita N."/>
        </authorList>
    </citation>
    <scope>NUCLEOTIDE SEQUENCE [LARGE SCALE GENOMIC DNA]</scope>
    <source>
        <strain evidence="4">NBRC 110027</strain>
    </source>
</reference>
<dbReference type="Proteomes" id="UP000048965">
    <property type="component" value="Unassembled WGS sequence"/>
</dbReference>
<dbReference type="Pfam" id="PF00378">
    <property type="entry name" value="ECH_1"/>
    <property type="match status" value="1"/>
</dbReference>
<keyword evidence="4" id="KW-1185">Reference proteome</keyword>
<protein>
    <recommendedName>
        <fullName evidence="5">Enoyl-CoA hydratase</fullName>
    </recommendedName>
</protein>
<dbReference type="PANTHER" id="PTHR11941:SF54">
    <property type="entry name" value="ENOYL-COA HYDRATASE, MITOCHONDRIAL"/>
    <property type="match status" value="1"/>
</dbReference>
<dbReference type="AlphaFoldDB" id="A0A0P4R6L0"/>
<proteinExistence type="inferred from homology"/>
<dbReference type="InterPro" id="IPR029045">
    <property type="entry name" value="ClpP/crotonase-like_dom_sf"/>
</dbReference>
<dbReference type="PANTHER" id="PTHR11941">
    <property type="entry name" value="ENOYL-COA HYDRATASE-RELATED"/>
    <property type="match status" value="1"/>
</dbReference>
<evidence type="ECO:0000313" key="4">
    <source>
        <dbReference type="Proteomes" id="UP000048965"/>
    </source>
</evidence>
<organism evidence="3 4">
    <name type="scientific">Streptomyces lydicamycinicus</name>
    <dbReference type="NCBI Taxonomy" id="1546107"/>
    <lineage>
        <taxon>Bacteria</taxon>
        <taxon>Bacillati</taxon>
        <taxon>Actinomycetota</taxon>
        <taxon>Actinomycetes</taxon>
        <taxon>Kitasatosporales</taxon>
        <taxon>Streptomycetaceae</taxon>
        <taxon>Streptomyces</taxon>
    </lineage>
</organism>
<evidence type="ECO:0000313" key="3">
    <source>
        <dbReference type="EMBL" id="GAO08562.1"/>
    </source>
</evidence>
<reference evidence="3 4" key="2">
    <citation type="journal article" date="2015" name="Stand. Genomic Sci.">
        <title>Draft genome sequence of marine-derived Streptomyces sp. TP-A0598, a producer of anti-MRSA antibiotic lydicamycins.</title>
        <authorList>
            <person name="Komaki H."/>
            <person name="Ichikawa N."/>
            <person name="Hosoyama A."/>
            <person name="Fujita N."/>
            <person name="Igarashi Y."/>
        </authorList>
    </citation>
    <scope>NUCLEOTIDE SEQUENCE [LARGE SCALE GENOMIC DNA]</scope>
    <source>
        <strain evidence="3 4">NBRC 110027</strain>
    </source>
</reference>
<dbReference type="Gene3D" id="3.90.226.10">
    <property type="entry name" value="2-enoyl-CoA Hydratase, Chain A, domain 1"/>
    <property type="match status" value="1"/>
</dbReference>
<evidence type="ECO:0000256" key="2">
    <source>
        <dbReference type="RuleBase" id="RU003707"/>
    </source>
</evidence>
<dbReference type="PROSITE" id="PS00166">
    <property type="entry name" value="ENOYL_COA_HYDRATASE"/>
    <property type="match status" value="1"/>
</dbReference>
<dbReference type="InterPro" id="IPR001753">
    <property type="entry name" value="Enoyl-CoA_hydra/iso"/>
</dbReference>
<sequence length="265" mass="27503">MTPVPAPDVTIATFRSGAVAEIRIGDGRRRNALPGEAWARLAHQVRELGACRSLRVLVIRGHGDTFCAGSDMTDWVDADSAYVEESFAHMEEAFSAIEDCPVPVVAEIRGVAAGAGCQLALACDLRLMADSARIGMPIARLGILASPAFAARMVALAGPSVARELLYTGRLVDARTAVELGLADHQVPEAQLTDRTGRLAAAVAAQPPAAIHAAKLAVGAVLGPQRQATAVNPRPAVARSHFGQAIAAFLGQQPATASPDSPLTP</sequence>
<evidence type="ECO:0008006" key="5">
    <source>
        <dbReference type="Google" id="ProtNLM"/>
    </source>
</evidence>